<comment type="caution">
    <text evidence="2">The sequence shown here is derived from an EMBL/GenBank/DDBJ whole genome shotgun (WGS) entry which is preliminary data.</text>
</comment>
<dbReference type="EMBL" id="JAUTDP010000007">
    <property type="protein sequence ID" value="KAK3398066.1"/>
    <property type="molecule type" value="Genomic_DNA"/>
</dbReference>
<dbReference type="Proteomes" id="UP001281003">
    <property type="component" value="Unassembled WGS sequence"/>
</dbReference>
<feature type="region of interest" description="Disordered" evidence="1">
    <location>
        <begin position="1"/>
        <end position="83"/>
    </location>
</feature>
<reference evidence="2" key="1">
    <citation type="journal article" date="2023" name="Mol. Phylogenet. Evol.">
        <title>Genome-scale phylogeny and comparative genomics of the fungal order Sordariales.</title>
        <authorList>
            <person name="Hensen N."/>
            <person name="Bonometti L."/>
            <person name="Westerberg I."/>
            <person name="Brannstrom I.O."/>
            <person name="Guillou S."/>
            <person name="Cros-Aarteil S."/>
            <person name="Calhoun S."/>
            <person name="Haridas S."/>
            <person name="Kuo A."/>
            <person name="Mondo S."/>
            <person name="Pangilinan J."/>
            <person name="Riley R."/>
            <person name="LaButti K."/>
            <person name="Andreopoulos B."/>
            <person name="Lipzen A."/>
            <person name="Chen C."/>
            <person name="Yan M."/>
            <person name="Daum C."/>
            <person name="Ng V."/>
            <person name="Clum A."/>
            <person name="Steindorff A."/>
            <person name="Ohm R.A."/>
            <person name="Martin F."/>
            <person name="Silar P."/>
            <person name="Natvig D.O."/>
            <person name="Lalanne C."/>
            <person name="Gautier V."/>
            <person name="Ament-Velasquez S.L."/>
            <person name="Kruys A."/>
            <person name="Hutchinson M.I."/>
            <person name="Powell A.J."/>
            <person name="Barry K."/>
            <person name="Miller A.N."/>
            <person name="Grigoriev I.V."/>
            <person name="Debuchy R."/>
            <person name="Gladieux P."/>
            <person name="Hiltunen Thoren M."/>
            <person name="Johannesson H."/>
        </authorList>
    </citation>
    <scope>NUCLEOTIDE SEQUENCE</scope>
    <source>
        <strain evidence="2">FGSC 1904</strain>
    </source>
</reference>
<evidence type="ECO:0000313" key="2">
    <source>
        <dbReference type="EMBL" id="KAK3398066.1"/>
    </source>
</evidence>
<name>A0AAE0PDU1_SORBR</name>
<protein>
    <submittedName>
        <fullName evidence="2">Uncharacterized protein</fullName>
    </submittedName>
</protein>
<feature type="compositionally biased region" description="Polar residues" evidence="1">
    <location>
        <begin position="223"/>
        <end position="248"/>
    </location>
</feature>
<reference evidence="2" key="2">
    <citation type="submission" date="2023-07" db="EMBL/GenBank/DDBJ databases">
        <authorList>
            <consortium name="Lawrence Berkeley National Laboratory"/>
            <person name="Haridas S."/>
            <person name="Hensen N."/>
            <person name="Bonometti L."/>
            <person name="Westerberg I."/>
            <person name="Brannstrom I.O."/>
            <person name="Guillou S."/>
            <person name="Cros-Aarteil S."/>
            <person name="Calhoun S."/>
            <person name="Kuo A."/>
            <person name="Mondo S."/>
            <person name="Pangilinan J."/>
            <person name="Riley R."/>
            <person name="LaButti K."/>
            <person name="Andreopoulos B."/>
            <person name="Lipzen A."/>
            <person name="Chen C."/>
            <person name="Yanf M."/>
            <person name="Daum C."/>
            <person name="Ng V."/>
            <person name="Clum A."/>
            <person name="Steindorff A."/>
            <person name="Ohm R."/>
            <person name="Martin F."/>
            <person name="Silar P."/>
            <person name="Natvig D."/>
            <person name="Lalanne C."/>
            <person name="Gautier V."/>
            <person name="Ament-velasquez S.L."/>
            <person name="Kruys A."/>
            <person name="Hutchinson M.I."/>
            <person name="Powell A.J."/>
            <person name="Barry K."/>
            <person name="Miller A.N."/>
            <person name="Grigoriev I.V."/>
            <person name="Debuchy R."/>
            <person name="Gladieux P."/>
            <person name="Thoren M.H."/>
            <person name="Johannesson H."/>
        </authorList>
    </citation>
    <scope>NUCLEOTIDE SEQUENCE</scope>
    <source>
        <strain evidence="2">FGSC 1904</strain>
    </source>
</reference>
<gene>
    <name evidence="2" type="ORF">B0T20DRAFT_240155</name>
</gene>
<dbReference type="AlphaFoldDB" id="A0AAE0PDU1"/>
<keyword evidence="3" id="KW-1185">Reference proteome</keyword>
<evidence type="ECO:0000256" key="1">
    <source>
        <dbReference type="SAM" id="MobiDB-lite"/>
    </source>
</evidence>
<feature type="compositionally biased region" description="Low complexity" evidence="1">
    <location>
        <begin position="195"/>
        <end position="216"/>
    </location>
</feature>
<sequence length="424" mass="47747">MAGLIPLMLGSNKRTSLVPTQQQQPQPQQHRRHTSERTFRTNRDSTFALAKQSVPKRQSLPVPARASASSTPAPTSPALPPTIALPQNRKEWKRAIVEIKKLHIGKRYRACSARCIEILDSIKDKEDIRVEPLYLIYLHFYAATCMEICARPLPTASMFRTTLLQQARTNFEQAASLISAAENSVLKQAWRSSGTFSSSGSSCHSPTSSISSSIDSRAWTPETRMSSPTSSVFSQEDLASNTESANPTKRTKKVSFSVPHEEFDFGFSEPRVRPDSPTLGMGFGCFPATNTRQEEVPEVPASKFQEVELPLPINTETQQFENCEEDDDTLNITKSIDRFRDQLHELREQLERHSANLDQQLEAMATEPPKSPTRGSGVGKEELRALDRQARIERLRKDGWQRKRFDTQRYEELCETVLAELTPA</sequence>
<accession>A0AAE0PDU1</accession>
<feature type="compositionally biased region" description="Low complexity" evidence="1">
    <location>
        <begin position="61"/>
        <end position="73"/>
    </location>
</feature>
<organism evidence="2 3">
    <name type="scientific">Sordaria brevicollis</name>
    <dbReference type="NCBI Taxonomy" id="83679"/>
    <lineage>
        <taxon>Eukaryota</taxon>
        <taxon>Fungi</taxon>
        <taxon>Dikarya</taxon>
        <taxon>Ascomycota</taxon>
        <taxon>Pezizomycotina</taxon>
        <taxon>Sordariomycetes</taxon>
        <taxon>Sordariomycetidae</taxon>
        <taxon>Sordariales</taxon>
        <taxon>Sordariaceae</taxon>
        <taxon>Sordaria</taxon>
    </lineage>
</organism>
<evidence type="ECO:0000313" key="3">
    <source>
        <dbReference type="Proteomes" id="UP001281003"/>
    </source>
</evidence>
<feature type="region of interest" description="Disordered" evidence="1">
    <location>
        <begin position="195"/>
        <end position="255"/>
    </location>
</feature>
<feature type="region of interest" description="Disordered" evidence="1">
    <location>
        <begin position="362"/>
        <end position="385"/>
    </location>
</feature>
<proteinExistence type="predicted"/>